<feature type="transmembrane region" description="Helical" evidence="1">
    <location>
        <begin position="157"/>
        <end position="178"/>
    </location>
</feature>
<dbReference type="SUPFAM" id="SSF55874">
    <property type="entry name" value="ATPase domain of HSP90 chaperone/DNA topoisomerase II/histidine kinase"/>
    <property type="match status" value="1"/>
</dbReference>
<feature type="transmembrane region" description="Helical" evidence="1">
    <location>
        <begin position="190"/>
        <end position="217"/>
    </location>
</feature>
<dbReference type="InterPro" id="IPR036890">
    <property type="entry name" value="HATPase_C_sf"/>
</dbReference>
<evidence type="ECO:0000259" key="2">
    <source>
        <dbReference type="Pfam" id="PF14501"/>
    </source>
</evidence>
<proteinExistence type="predicted"/>
<evidence type="ECO:0000256" key="1">
    <source>
        <dbReference type="SAM" id="Phobius"/>
    </source>
</evidence>
<feature type="transmembrane region" description="Helical" evidence="1">
    <location>
        <begin position="57"/>
        <end position="76"/>
    </location>
</feature>
<keyword evidence="1" id="KW-1133">Transmembrane helix</keyword>
<feature type="transmembrane region" description="Helical" evidence="1">
    <location>
        <begin position="6"/>
        <end position="25"/>
    </location>
</feature>
<organism evidence="3 4">
    <name type="scientific">Lacrimispora xylanolytica</name>
    <dbReference type="NCBI Taxonomy" id="29375"/>
    <lineage>
        <taxon>Bacteria</taxon>
        <taxon>Bacillati</taxon>
        <taxon>Bacillota</taxon>
        <taxon>Clostridia</taxon>
        <taxon>Lachnospirales</taxon>
        <taxon>Lachnospiraceae</taxon>
        <taxon>Lacrimispora</taxon>
    </lineage>
</organism>
<keyword evidence="1" id="KW-0472">Membrane</keyword>
<sequence length="448" mass="51440">MNGMLNFVFSLIECILIFWLIDCSMLNRFSGAIKFGAFIIVIILNTTVIQHMPGFHITLKFFLYFIISLTSTHIIYRGKLLMKAFFILVANFIFLISDIIAGNISSYVNKLNIQNILEVLNKSISFSIFAKLLNVIFILLCINIFKRIQFKIPQKYVIIMDIIVFLLIVTLQFIMHISPILQKDSNKYSLYILGISLGLIIISALIIFFFGEICYYYEKEKENYKLSARNHMLEQQLSYHESATSDLSKIRHDINNNLINISSLLKQNNINESVTYIHAITEALEGTKAIVNCGNDIIDSILNYKIAVCKLHHIDIRIDIDHVPNLSVNPIDLTAILANILDNAIEALELMEKKERYISVKIFCYKNYLSFVIKNPFSHEIKRVNDRIDTHKEDKSHHGYGLTSIRSSAEKNGGSFKIYTKNNVFSAIVMLPIEICLDHSKMKNEISV</sequence>
<dbReference type="Pfam" id="PF14501">
    <property type="entry name" value="HATPase_c_5"/>
    <property type="match status" value="1"/>
</dbReference>
<evidence type="ECO:0000313" key="3">
    <source>
        <dbReference type="EMBL" id="WAJ25288.1"/>
    </source>
</evidence>
<feature type="transmembrane region" description="Helical" evidence="1">
    <location>
        <begin position="32"/>
        <end position="51"/>
    </location>
</feature>
<gene>
    <name evidence="3" type="ORF">OW255_07205</name>
</gene>
<dbReference type="Gene3D" id="3.30.565.10">
    <property type="entry name" value="Histidine kinase-like ATPase, C-terminal domain"/>
    <property type="match status" value="1"/>
</dbReference>
<keyword evidence="4" id="KW-1185">Reference proteome</keyword>
<dbReference type="Proteomes" id="UP001163115">
    <property type="component" value="Chromosome"/>
</dbReference>
<dbReference type="RefSeq" id="WP_268116160.1">
    <property type="nucleotide sequence ID" value="NZ_CP113524.1"/>
</dbReference>
<protein>
    <submittedName>
        <fullName evidence="3">GHKL domain-containing protein</fullName>
    </submittedName>
</protein>
<name>A0ABY7AIL4_9FIRM</name>
<dbReference type="EMBL" id="CP113524">
    <property type="protein sequence ID" value="WAJ25288.1"/>
    <property type="molecule type" value="Genomic_DNA"/>
</dbReference>
<reference evidence="3" key="1">
    <citation type="submission" date="2022-11" db="EMBL/GenBank/DDBJ databases">
        <title>Lacrimispora xylanolytica sy1, complete genome.</title>
        <authorList>
            <person name="Choi S."/>
        </authorList>
    </citation>
    <scope>NUCLEOTIDE SEQUENCE</scope>
    <source>
        <strain evidence="3">Sy1</strain>
    </source>
</reference>
<feature type="domain" description="Sensor histidine kinase NatK-like C-terminal" evidence="2">
    <location>
        <begin position="329"/>
        <end position="432"/>
    </location>
</feature>
<dbReference type="CDD" id="cd16935">
    <property type="entry name" value="HATPase_AgrC-ComD-like"/>
    <property type="match status" value="1"/>
</dbReference>
<dbReference type="InterPro" id="IPR032834">
    <property type="entry name" value="NatK-like_C"/>
</dbReference>
<accession>A0ABY7AIL4</accession>
<dbReference type="PANTHER" id="PTHR40448:SF1">
    <property type="entry name" value="TWO-COMPONENT SENSOR HISTIDINE KINASE"/>
    <property type="match status" value="1"/>
</dbReference>
<feature type="transmembrane region" description="Helical" evidence="1">
    <location>
        <begin position="85"/>
        <end position="104"/>
    </location>
</feature>
<evidence type="ECO:0000313" key="4">
    <source>
        <dbReference type="Proteomes" id="UP001163115"/>
    </source>
</evidence>
<feature type="transmembrane region" description="Helical" evidence="1">
    <location>
        <begin position="124"/>
        <end position="145"/>
    </location>
</feature>
<dbReference type="PANTHER" id="PTHR40448">
    <property type="entry name" value="TWO-COMPONENT SENSOR HISTIDINE KINASE"/>
    <property type="match status" value="1"/>
</dbReference>
<keyword evidence="1" id="KW-0812">Transmembrane</keyword>